<evidence type="ECO:0000256" key="5">
    <source>
        <dbReference type="ARBA" id="ARBA00022670"/>
    </source>
</evidence>
<evidence type="ECO:0000256" key="2">
    <source>
        <dbReference type="ARBA" id="ARBA00004123"/>
    </source>
</evidence>
<dbReference type="GO" id="GO:0005634">
    <property type="term" value="C:nucleus"/>
    <property type="evidence" value="ECO:0007669"/>
    <property type="project" value="UniProtKB-SubCell"/>
</dbReference>
<dbReference type="InterPro" id="IPR038765">
    <property type="entry name" value="Papain-like_cys_pep_sf"/>
</dbReference>
<evidence type="ECO:0000256" key="8">
    <source>
        <dbReference type="ARBA" id="ARBA00022807"/>
    </source>
</evidence>
<evidence type="ECO:0000259" key="11">
    <source>
        <dbReference type="PROSITE" id="PS50235"/>
    </source>
</evidence>
<accession>A0A1Y3AQL5</accession>
<dbReference type="GO" id="GO:0006508">
    <property type="term" value="P:proteolysis"/>
    <property type="evidence" value="ECO:0007669"/>
    <property type="project" value="UniProtKB-KW"/>
</dbReference>
<keyword evidence="10" id="KW-1133">Transmembrane helix</keyword>
<feature type="transmembrane region" description="Helical" evidence="10">
    <location>
        <begin position="12"/>
        <end position="31"/>
    </location>
</feature>
<keyword evidence="13" id="KW-1185">Reference proteome</keyword>
<gene>
    <name evidence="12" type="ORF">BLA29_006664</name>
</gene>
<dbReference type="InterPro" id="IPR028889">
    <property type="entry name" value="USP"/>
</dbReference>
<evidence type="ECO:0000313" key="12">
    <source>
        <dbReference type="EMBL" id="OTF70749.1"/>
    </source>
</evidence>
<protein>
    <recommendedName>
        <fullName evidence="4">ubiquitinyl hydrolase 1</fullName>
        <ecNumber evidence="4">3.4.19.12</ecNumber>
    </recommendedName>
</protein>
<dbReference type="PANTHER" id="PTHR24006">
    <property type="entry name" value="UBIQUITIN CARBOXYL-TERMINAL HYDROLASE"/>
    <property type="match status" value="1"/>
</dbReference>
<organism evidence="12 13">
    <name type="scientific">Euroglyphus maynei</name>
    <name type="common">Mayne's house dust mite</name>
    <dbReference type="NCBI Taxonomy" id="6958"/>
    <lineage>
        <taxon>Eukaryota</taxon>
        <taxon>Metazoa</taxon>
        <taxon>Ecdysozoa</taxon>
        <taxon>Arthropoda</taxon>
        <taxon>Chelicerata</taxon>
        <taxon>Arachnida</taxon>
        <taxon>Acari</taxon>
        <taxon>Acariformes</taxon>
        <taxon>Sarcoptiformes</taxon>
        <taxon>Astigmata</taxon>
        <taxon>Psoroptidia</taxon>
        <taxon>Analgoidea</taxon>
        <taxon>Pyroglyphidae</taxon>
        <taxon>Pyroglyphinae</taxon>
        <taxon>Euroglyphus</taxon>
    </lineage>
</organism>
<keyword evidence="8" id="KW-0788">Thiol protease</keyword>
<comment type="similarity">
    <text evidence="3">Belongs to the peptidase C19 family.</text>
</comment>
<dbReference type="SUPFAM" id="SSF54001">
    <property type="entry name" value="Cysteine proteinases"/>
    <property type="match status" value="1"/>
</dbReference>
<dbReference type="EC" id="3.4.19.12" evidence="4"/>
<keyword evidence="6" id="KW-0833">Ubl conjugation pathway</keyword>
<name>A0A1Y3AQL5_EURMA</name>
<comment type="subcellular location">
    <subcellularLocation>
        <location evidence="2">Nucleus</location>
    </subcellularLocation>
</comment>
<evidence type="ECO:0000256" key="1">
    <source>
        <dbReference type="ARBA" id="ARBA00000707"/>
    </source>
</evidence>
<reference evidence="12 13" key="1">
    <citation type="submission" date="2017-03" db="EMBL/GenBank/DDBJ databases">
        <title>Genome Survey of Euroglyphus maynei.</title>
        <authorList>
            <person name="Arlian L.G."/>
            <person name="Morgan M.S."/>
            <person name="Rider S.D."/>
        </authorList>
    </citation>
    <scope>NUCLEOTIDE SEQUENCE [LARGE SCALE GENOMIC DNA]</scope>
    <source>
        <strain evidence="12">Arlian Lab</strain>
        <tissue evidence="12">Whole body</tissue>
    </source>
</reference>
<feature type="non-terminal residue" evidence="12">
    <location>
        <position position="383"/>
    </location>
</feature>
<evidence type="ECO:0000256" key="10">
    <source>
        <dbReference type="SAM" id="Phobius"/>
    </source>
</evidence>
<evidence type="ECO:0000256" key="3">
    <source>
        <dbReference type="ARBA" id="ARBA00009085"/>
    </source>
</evidence>
<keyword evidence="10" id="KW-0472">Membrane</keyword>
<proteinExistence type="inferred from homology"/>
<evidence type="ECO:0000256" key="9">
    <source>
        <dbReference type="ARBA" id="ARBA00023242"/>
    </source>
</evidence>
<dbReference type="PROSITE" id="PS00973">
    <property type="entry name" value="USP_2"/>
    <property type="match status" value="1"/>
</dbReference>
<evidence type="ECO:0000256" key="7">
    <source>
        <dbReference type="ARBA" id="ARBA00022801"/>
    </source>
</evidence>
<keyword evidence="5" id="KW-0645">Protease</keyword>
<sequence>MLNHVDREQIGLYYLIIYFLLDSLIKLFIFSNSNCTNNARCLKGLGQATWLINQEEDIPEEDQNLAEEQQFCFRGLKNLGATCYINTFLQLWFHNVDLRQAIFKWRPNSSDRTDEFLTNPITCLQLVLAMMQFSVRRFVDPTPFIKCLHLDASQEQDTHEFSSLFNSYIQNKLNYENDKSIQKTINQQYCMKIAYIINKCKFVSERESDFYELLLRVKGFKDIEECIRDYLKEENLDGTNRYACPICNGLQDAKQFIELRKLPPVLNIQLLRFESSNGHSRKISSFLKFPKRLDMNKFVRSEQTNSANPNIYNLFAVLIHEGQTAYSGHYITLIRKDNLWFKFNDENVEQLKDFNLKIDNDDDFHSGQNGGGNHDVKNEKGFH</sequence>
<dbReference type="GO" id="GO:0004843">
    <property type="term" value="F:cysteine-type deubiquitinase activity"/>
    <property type="evidence" value="ECO:0007669"/>
    <property type="project" value="UniProtKB-EC"/>
</dbReference>
<evidence type="ECO:0000256" key="4">
    <source>
        <dbReference type="ARBA" id="ARBA00012759"/>
    </source>
</evidence>
<dbReference type="GO" id="GO:0005829">
    <property type="term" value="C:cytosol"/>
    <property type="evidence" value="ECO:0007669"/>
    <property type="project" value="TreeGrafter"/>
</dbReference>
<evidence type="ECO:0000313" key="13">
    <source>
        <dbReference type="Proteomes" id="UP000194236"/>
    </source>
</evidence>
<comment type="caution">
    <text evidence="12">The sequence shown here is derived from an EMBL/GenBank/DDBJ whole genome shotgun (WGS) entry which is preliminary data.</text>
</comment>
<keyword evidence="7 12" id="KW-0378">Hydrolase</keyword>
<dbReference type="EMBL" id="MUJZ01064151">
    <property type="protein sequence ID" value="OTF70749.1"/>
    <property type="molecule type" value="Genomic_DNA"/>
</dbReference>
<dbReference type="OrthoDB" id="289038at2759"/>
<dbReference type="GO" id="GO:0016579">
    <property type="term" value="P:protein deubiquitination"/>
    <property type="evidence" value="ECO:0007669"/>
    <property type="project" value="InterPro"/>
</dbReference>
<keyword evidence="9" id="KW-0539">Nucleus</keyword>
<dbReference type="InterPro" id="IPR018200">
    <property type="entry name" value="USP_CS"/>
</dbReference>
<keyword evidence="10" id="KW-0812">Transmembrane</keyword>
<dbReference type="PANTHER" id="PTHR24006:SF722">
    <property type="entry name" value="UBIQUITIN CARBOXYL-TERMINAL HYDROLASE 48"/>
    <property type="match status" value="1"/>
</dbReference>
<dbReference type="AlphaFoldDB" id="A0A1Y3AQL5"/>
<dbReference type="Proteomes" id="UP000194236">
    <property type="component" value="Unassembled WGS sequence"/>
</dbReference>
<dbReference type="Pfam" id="PF00443">
    <property type="entry name" value="UCH"/>
    <property type="match status" value="1"/>
</dbReference>
<comment type="catalytic activity">
    <reaction evidence="1">
        <text>Thiol-dependent hydrolysis of ester, thioester, amide, peptide and isopeptide bonds formed by the C-terminal Gly of ubiquitin (a 76-residue protein attached to proteins as an intracellular targeting signal).</text>
        <dbReference type="EC" id="3.4.19.12"/>
    </reaction>
</comment>
<feature type="domain" description="USP" evidence="11">
    <location>
        <begin position="74"/>
        <end position="383"/>
    </location>
</feature>
<evidence type="ECO:0000256" key="6">
    <source>
        <dbReference type="ARBA" id="ARBA00022786"/>
    </source>
</evidence>
<dbReference type="InterPro" id="IPR050164">
    <property type="entry name" value="Peptidase_C19"/>
</dbReference>
<dbReference type="Gene3D" id="3.90.70.10">
    <property type="entry name" value="Cysteine proteinases"/>
    <property type="match status" value="1"/>
</dbReference>
<dbReference type="PROSITE" id="PS50235">
    <property type="entry name" value="USP_3"/>
    <property type="match status" value="1"/>
</dbReference>
<dbReference type="InterPro" id="IPR001394">
    <property type="entry name" value="Peptidase_C19_UCH"/>
</dbReference>